<keyword evidence="2" id="KW-1133">Transmembrane helix</keyword>
<protein>
    <submittedName>
        <fullName evidence="3">Unannotated protein</fullName>
    </submittedName>
</protein>
<dbReference type="AlphaFoldDB" id="A0A6J6EPJ2"/>
<feature type="transmembrane region" description="Helical" evidence="2">
    <location>
        <begin position="39"/>
        <end position="60"/>
    </location>
</feature>
<gene>
    <name evidence="3" type="ORF">UFOPK1493_02880</name>
</gene>
<accession>A0A6J6EPJ2</accession>
<keyword evidence="1" id="KW-0175">Coiled coil</keyword>
<feature type="coiled-coil region" evidence="1">
    <location>
        <begin position="77"/>
        <end position="104"/>
    </location>
</feature>
<evidence type="ECO:0000256" key="2">
    <source>
        <dbReference type="SAM" id="Phobius"/>
    </source>
</evidence>
<dbReference type="EMBL" id="CAEZSR010000136">
    <property type="protein sequence ID" value="CAB4578422.1"/>
    <property type="molecule type" value="Genomic_DNA"/>
</dbReference>
<sequence length="208" mass="22304">MNDLLTQRSVDPTVEFPVAGVPTAPATTTAAPRPRRWPLVSAVGVVALLCGVGVGVLVTLPQRSDLADQRDAARVAAAEVADDLDVATASLDEVRQELAGVQDELATRGADLEAVEAELTTTLDEFAVVSSELDGMATNRDECLLAATTGVDLVTQWENFYDDEWAWMISESGSAAEAEIALHMDEQWARMTEQHDVMHEAFDDCTSG</sequence>
<organism evidence="3">
    <name type="scientific">freshwater metagenome</name>
    <dbReference type="NCBI Taxonomy" id="449393"/>
    <lineage>
        <taxon>unclassified sequences</taxon>
        <taxon>metagenomes</taxon>
        <taxon>ecological metagenomes</taxon>
    </lineage>
</organism>
<keyword evidence="2" id="KW-0472">Membrane</keyword>
<reference evidence="3" key="1">
    <citation type="submission" date="2020-05" db="EMBL/GenBank/DDBJ databases">
        <authorList>
            <person name="Chiriac C."/>
            <person name="Salcher M."/>
            <person name="Ghai R."/>
            <person name="Kavagutti S V."/>
        </authorList>
    </citation>
    <scope>NUCLEOTIDE SEQUENCE</scope>
</reference>
<evidence type="ECO:0000256" key="1">
    <source>
        <dbReference type="SAM" id="Coils"/>
    </source>
</evidence>
<name>A0A6J6EPJ2_9ZZZZ</name>
<proteinExistence type="predicted"/>
<keyword evidence="2" id="KW-0812">Transmembrane</keyword>
<evidence type="ECO:0000313" key="3">
    <source>
        <dbReference type="EMBL" id="CAB4578422.1"/>
    </source>
</evidence>